<dbReference type="PROSITE" id="PS51687">
    <property type="entry name" value="SAM_MT_RNA_M5U"/>
    <property type="match status" value="1"/>
</dbReference>
<dbReference type="Pfam" id="PF05958">
    <property type="entry name" value="tRNA_U5-meth_tr"/>
    <property type="match status" value="1"/>
</dbReference>
<reference evidence="8" key="1">
    <citation type="submission" date="2021-05" db="EMBL/GenBank/DDBJ databases">
        <authorList>
            <person name="Pietrasiak N."/>
            <person name="Ward R."/>
            <person name="Stajich J.E."/>
            <person name="Kurbessoian T."/>
        </authorList>
    </citation>
    <scope>NUCLEOTIDE SEQUENCE</scope>
    <source>
        <strain evidence="8">GSE-TBD4-15B</strain>
    </source>
</reference>
<dbReference type="InterPro" id="IPR010280">
    <property type="entry name" value="U5_MeTrfase_fam"/>
</dbReference>
<feature type="active site" evidence="5">
    <location>
        <position position="435"/>
    </location>
</feature>
<evidence type="ECO:0000256" key="6">
    <source>
        <dbReference type="SAM" id="MobiDB-lite"/>
    </source>
</evidence>
<dbReference type="InterPro" id="IPR029063">
    <property type="entry name" value="SAM-dependent_MTases_sf"/>
</dbReference>
<dbReference type="Gene3D" id="3.40.50.150">
    <property type="entry name" value="Vaccinia Virus protein VP39"/>
    <property type="match status" value="1"/>
</dbReference>
<dbReference type="AlphaFoldDB" id="A0A951PFP3"/>
<dbReference type="EMBL" id="JAHHHV010000084">
    <property type="protein sequence ID" value="MBW4468140.1"/>
    <property type="molecule type" value="Genomic_DNA"/>
</dbReference>
<evidence type="ECO:0000313" key="8">
    <source>
        <dbReference type="EMBL" id="MBW4468140.1"/>
    </source>
</evidence>
<evidence type="ECO:0000256" key="2">
    <source>
        <dbReference type="ARBA" id="ARBA00022679"/>
    </source>
</evidence>
<accession>A0A951PFP3</accession>
<comment type="similarity">
    <text evidence="4">Belongs to the class I-like SAM-binding methyltransferase superfamily. RNA M5U methyltransferase family.</text>
</comment>
<dbReference type="EC" id="2.1.1.190" evidence="8"/>
<dbReference type="InterPro" id="IPR002792">
    <property type="entry name" value="TRAM_dom"/>
</dbReference>
<keyword evidence="1 4" id="KW-0489">Methyltransferase</keyword>
<name>A0A951PFP3_9CYAN</name>
<reference evidence="8" key="2">
    <citation type="journal article" date="2022" name="Microbiol. Resour. Announc.">
        <title>Metagenome Sequencing to Explore Phylogenomics of Terrestrial Cyanobacteria.</title>
        <authorList>
            <person name="Ward R.D."/>
            <person name="Stajich J.E."/>
            <person name="Johansen J.R."/>
            <person name="Huntemann M."/>
            <person name="Clum A."/>
            <person name="Foster B."/>
            <person name="Foster B."/>
            <person name="Roux S."/>
            <person name="Palaniappan K."/>
            <person name="Varghese N."/>
            <person name="Mukherjee S."/>
            <person name="Reddy T.B.K."/>
            <person name="Daum C."/>
            <person name="Copeland A."/>
            <person name="Chen I.A."/>
            <person name="Ivanova N.N."/>
            <person name="Kyrpides N.C."/>
            <person name="Shapiro N."/>
            <person name="Eloe-Fadrosh E.A."/>
            <person name="Pietrasiak N."/>
        </authorList>
    </citation>
    <scope>NUCLEOTIDE SEQUENCE</scope>
    <source>
        <strain evidence="8">GSE-TBD4-15B</strain>
    </source>
</reference>
<dbReference type="Gene3D" id="2.40.50.1070">
    <property type="match status" value="1"/>
</dbReference>
<sequence>MEPDVSAAPSNSPEQSADLSAEISANWQQGKLLELTIEDLNHSGEGVGRWQGRVVFVPDTVPGDQIRVRLVRVKPQYAQGKLHELITASQQRVRPACIVADKCGGCQWQQIDYAYQLQVKRNLLVQNLERIGGFEQPAVEPMLAAEPLAYRNKATYPVKLGQDGSVQAGYYQKGSHFLINLNQCPIQDVRLNPYLTRIKLDIQKQGWQVYDETTHRGEVRHLSLRVGRQTGEVLLTIVGRSSNLPKIEQHAQKWLERYPDLVGVCLNINAERTNAIFGAETRLIAGRGYLREQFAGLEFQIQPTTFFQVNTQQAEALVEIIRTQLNLQGDEVLVDAYCGVGTLTLPLSRFVKRSIGIESQQESIEQARVNAAINQITNAEFQIGKVEALLPQLAVQANAVQANIILLDPPRKGCDPQVIATLLQQQPQQIAYVSCNPATLARDLKLLSPSYQLIRVQPADFFPQTAHVEAAAFLSLRP</sequence>
<feature type="region of interest" description="Disordered" evidence="6">
    <location>
        <begin position="1"/>
        <end position="20"/>
    </location>
</feature>
<dbReference type="InterPro" id="IPR030390">
    <property type="entry name" value="MeTrfase_TrmA_AS"/>
</dbReference>
<dbReference type="NCBIfam" id="TIGR00479">
    <property type="entry name" value="rumA"/>
    <property type="match status" value="1"/>
</dbReference>
<dbReference type="PROSITE" id="PS01230">
    <property type="entry name" value="TRMA_1"/>
    <property type="match status" value="1"/>
</dbReference>
<feature type="binding site" evidence="4">
    <location>
        <position position="358"/>
    </location>
    <ligand>
        <name>S-adenosyl-L-methionine</name>
        <dbReference type="ChEBI" id="CHEBI:59789"/>
    </ligand>
</feature>
<dbReference type="InterPro" id="IPR012340">
    <property type="entry name" value="NA-bd_OB-fold"/>
</dbReference>
<dbReference type="FunFam" id="2.40.50.1070:FF:000003">
    <property type="entry name" value="23S rRNA (Uracil-5-)-methyltransferase RumA"/>
    <property type="match status" value="1"/>
</dbReference>
<feature type="active site" description="Nucleophile" evidence="4">
    <location>
        <position position="435"/>
    </location>
</feature>
<evidence type="ECO:0000313" key="9">
    <source>
        <dbReference type="Proteomes" id="UP000707356"/>
    </source>
</evidence>
<feature type="binding site" evidence="4">
    <location>
        <position position="337"/>
    </location>
    <ligand>
        <name>S-adenosyl-L-methionine</name>
        <dbReference type="ChEBI" id="CHEBI:59789"/>
    </ligand>
</feature>
<feature type="compositionally biased region" description="Polar residues" evidence="6">
    <location>
        <begin position="8"/>
        <end position="20"/>
    </location>
</feature>
<evidence type="ECO:0000256" key="1">
    <source>
        <dbReference type="ARBA" id="ARBA00022603"/>
    </source>
</evidence>
<dbReference type="FunFam" id="2.40.50.140:FF:000097">
    <property type="entry name" value="23S rRNA (uracil(1939)-C(5))-methyltransferase RlmD"/>
    <property type="match status" value="1"/>
</dbReference>
<evidence type="ECO:0000259" key="7">
    <source>
        <dbReference type="PROSITE" id="PS50926"/>
    </source>
</evidence>
<dbReference type="GO" id="GO:0070475">
    <property type="term" value="P:rRNA base methylation"/>
    <property type="evidence" value="ECO:0007669"/>
    <property type="project" value="TreeGrafter"/>
</dbReference>
<dbReference type="Gene3D" id="2.40.50.140">
    <property type="entry name" value="Nucleic acid-binding proteins"/>
    <property type="match status" value="1"/>
</dbReference>
<feature type="binding site" evidence="4">
    <location>
        <position position="408"/>
    </location>
    <ligand>
        <name>S-adenosyl-L-methionine</name>
        <dbReference type="ChEBI" id="CHEBI:59789"/>
    </ligand>
</feature>
<evidence type="ECO:0000256" key="4">
    <source>
        <dbReference type="PROSITE-ProRule" id="PRU01024"/>
    </source>
</evidence>
<evidence type="ECO:0000256" key="3">
    <source>
        <dbReference type="ARBA" id="ARBA00022691"/>
    </source>
</evidence>
<dbReference type="GO" id="GO:0070041">
    <property type="term" value="F:rRNA (uridine-C5-)-methyltransferase activity"/>
    <property type="evidence" value="ECO:0007669"/>
    <property type="project" value="TreeGrafter"/>
</dbReference>
<dbReference type="PANTHER" id="PTHR11061">
    <property type="entry name" value="RNA M5U METHYLTRANSFERASE"/>
    <property type="match status" value="1"/>
</dbReference>
<dbReference type="PROSITE" id="PS50926">
    <property type="entry name" value="TRAM"/>
    <property type="match status" value="1"/>
</dbReference>
<organism evidence="8 9">
    <name type="scientific">Pegethrix bostrychoides GSE-TBD4-15B</name>
    <dbReference type="NCBI Taxonomy" id="2839662"/>
    <lineage>
        <taxon>Bacteria</taxon>
        <taxon>Bacillati</taxon>
        <taxon>Cyanobacteriota</taxon>
        <taxon>Cyanophyceae</taxon>
        <taxon>Oculatellales</taxon>
        <taxon>Oculatellaceae</taxon>
        <taxon>Pegethrix</taxon>
    </lineage>
</organism>
<proteinExistence type="inferred from homology"/>
<dbReference type="Pfam" id="PF01938">
    <property type="entry name" value="TRAM"/>
    <property type="match status" value="1"/>
</dbReference>
<evidence type="ECO:0000256" key="5">
    <source>
        <dbReference type="PROSITE-ProRule" id="PRU10015"/>
    </source>
</evidence>
<dbReference type="Proteomes" id="UP000707356">
    <property type="component" value="Unassembled WGS sequence"/>
</dbReference>
<dbReference type="PANTHER" id="PTHR11061:SF30">
    <property type="entry name" value="TRNA (URACIL(54)-C(5))-METHYLTRANSFERASE"/>
    <property type="match status" value="1"/>
</dbReference>
<protein>
    <submittedName>
        <fullName evidence="8">23S rRNA (Uracil(1939)-C(5))-methyltransferase RlmD</fullName>
        <ecNumber evidence="8">2.1.1.190</ecNumber>
    </submittedName>
</protein>
<dbReference type="SUPFAM" id="SSF53335">
    <property type="entry name" value="S-adenosyl-L-methionine-dependent methyltransferases"/>
    <property type="match status" value="1"/>
</dbReference>
<keyword evidence="2 4" id="KW-0808">Transferase</keyword>
<dbReference type="FunFam" id="3.40.50.150:FF:000009">
    <property type="entry name" value="23S rRNA (Uracil(1939)-C(5))-methyltransferase RlmD"/>
    <property type="match status" value="1"/>
</dbReference>
<gene>
    <name evidence="8" type="primary">rlmD</name>
    <name evidence="8" type="ORF">KME07_22160</name>
</gene>
<keyword evidence="3 4" id="KW-0949">S-adenosyl-L-methionine</keyword>
<comment type="caution">
    <text evidence="8">The sequence shown here is derived from an EMBL/GenBank/DDBJ whole genome shotgun (WGS) entry which is preliminary data.</text>
</comment>
<dbReference type="SUPFAM" id="SSF50249">
    <property type="entry name" value="Nucleic acid-binding proteins"/>
    <property type="match status" value="1"/>
</dbReference>
<feature type="binding site" evidence="4">
    <location>
        <position position="308"/>
    </location>
    <ligand>
        <name>S-adenosyl-L-methionine</name>
        <dbReference type="ChEBI" id="CHEBI:59789"/>
    </ligand>
</feature>
<feature type="domain" description="TRAM" evidence="7">
    <location>
        <begin position="26"/>
        <end position="84"/>
    </location>
</feature>